<dbReference type="AlphaFoldDB" id="A0A6A1WP62"/>
<dbReference type="InterPro" id="IPR027443">
    <property type="entry name" value="IPNS-like_sf"/>
</dbReference>
<evidence type="ECO:0000256" key="5">
    <source>
        <dbReference type="ARBA" id="ARBA00023004"/>
    </source>
</evidence>
<dbReference type="GO" id="GO:0051213">
    <property type="term" value="F:dioxygenase activity"/>
    <property type="evidence" value="ECO:0007669"/>
    <property type="project" value="UniProtKB-KW"/>
</dbReference>
<evidence type="ECO:0000256" key="6">
    <source>
        <dbReference type="ARBA" id="ARBA00057022"/>
    </source>
</evidence>
<reference evidence="9 10" key="1">
    <citation type="journal article" date="2019" name="Plant Biotechnol. J.">
        <title>The red bayberry genome and genetic basis of sex determination.</title>
        <authorList>
            <person name="Jia H.M."/>
            <person name="Jia H.J."/>
            <person name="Cai Q.L."/>
            <person name="Wang Y."/>
            <person name="Zhao H.B."/>
            <person name="Yang W.F."/>
            <person name="Wang G.Y."/>
            <person name="Li Y.H."/>
            <person name="Zhan D.L."/>
            <person name="Shen Y.T."/>
            <person name="Niu Q.F."/>
            <person name="Chang L."/>
            <person name="Qiu J."/>
            <person name="Zhao L."/>
            <person name="Xie H.B."/>
            <person name="Fu W.Y."/>
            <person name="Jin J."/>
            <person name="Li X.W."/>
            <person name="Jiao Y."/>
            <person name="Zhou C.C."/>
            <person name="Tu T."/>
            <person name="Chai C.Y."/>
            <person name="Gao J.L."/>
            <person name="Fan L.J."/>
            <person name="van de Weg E."/>
            <person name="Wang J.Y."/>
            <person name="Gao Z.S."/>
        </authorList>
    </citation>
    <scope>NUCLEOTIDE SEQUENCE [LARGE SCALE GENOMIC DNA]</scope>
    <source>
        <tissue evidence="9">Leaves</tissue>
    </source>
</reference>
<feature type="domain" description="Fe2OG dioxygenase" evidence="8">
    <location>
        <begin position="163"/>
        <end position="265"/>
    </location>
</feature>
<dbReference type="Proteomes" id="UP000516437">
    <property type="component" value="Chromosome 1"/>
</dbReference>
<evidence type="ECO:0000313" key="9">
    <source>
        <dbReference type="EMBL" id="KAB1226463.1"/>
    </source>
</evidence>
<keyword evidence="2 7" id="KW-0479">Metal-binding</keyword>
<dbReference type="InterPro" id="IPR044861">
    <property type="entry name" value="IPNS-like_FE2OG_OXY"/>
</dbReference>
<dbReference type="Pfam" id="PF03171">
    <property type="entry name" value="2OG-FeII_Oxy"/>
    <property type="match status" value="1"/>
</dbReference>
<dbReference type="InterPro" id="IPR050231">
    <property type="entry name" value="Iron_ascorbate_oxido_reductase"/>
</dbReference>
<dbReference type="InterPro" id="IPR005123">
    <property type="entry name" value="Oxoglu/Fe-dep_dioxygenase_dom"/>
</dbReference>
<protein>
    <submittedName>
        <fullName evidence="9">Putative 2-oxoglutarate-dependent dioxygenase AOP1.2</fullName>
    </submittedName>
</protein>
<dbReference type="Pfam" id="PF14226">
    <property type="entry name" value="DIOX_N"/>
    <property type="match status" value="1"/>
</dbReference>
<accession>A0A6A1WP62</accession>
<evidence type="ECO:0000256" key="1">
    <source>
        <dbReference type="ARBA" id="ARBA00008056"/>
    </source>
</evidence>
<keyword evidence="10" id="KW-1185">Reference proteome</keyword>
<dbReference type="SUPFAM" id="SSF51197">
    <property type="entry name" value="Clavaminate synthase-like"/>
    <property type="match status" value="1"/>
</dbReference>
<dbReference type="InterPro" id="IPR026992">
    <property type="entry name" value="DIOX_N"/>
</dbReference>
<comment type="function">
    <text evidence="6">Probable 2-oxoglutarate-dependent dioxygenase that may be involved in glucosinolates biosynthesis. May play a role in the production of aliphatic glucosinolates.</text>
</comment>
<dbReference type="PROSITE" id="PS51471">
    <property type="entry name" value="FE2OG_OXY"/>
    <property type="match status" value="1"/>
</dbReference>
<evidence type="ECO:0000256" key="7">
    <source>
        <dbReference type="RuleBase" id="RU003682"/>
    </source>
</evidence>
<comment type="similarity">
    <text evidence="1 7">Belongs to the iron/ascorbate-dependent oxidoreductase family.</text>
</comment>
<evidence type="ECO:0000259" key="8">
    <source>
        <dbReference type="PROSITE" id="PS51471"/>
    </source>
</evidence>
<gene>
    <name evidence="9" type="ORF">CJ030_MR1G014045</name>
</gene>
<organism evidence="9 10">
    <name type="scientific">Morella rubra</name>
    <name type="common">Chinese bayberry</name>
    <dbReference type="NCBI Taxonomy" id="262757"/>
    <lineage>
        <taxon>Eukaryota</taxon>
        <taxon>Viridiplantae</taxon>
        <taxon>Streptophyta</taxon>
        <taxon>Embryophyta</taxon>
        <taxon>Tracheophyta</taxon>
        <taxon>Spermatophyta</taxon>
        <taxon>Magnoliopsida</taxon>
        <taxon>eudicotyledons</taxon>
        <taxon>Gunneridae</taxon>
        <taxon>Pentapetalae</taxon>
        <taxon>rosids</taxon>
        <taxon>fabids</taxon>
        <taxon>Fagales</taxon>
        <taxon>Myricaceae</taxon>
        <taxon>Morella</taxon>
    </lineage>
</organism>
<sequence length="314" mass="35676">MPSRKQGKIPVIDFCAANLKPGTDYWVSACDNVRQALEEYGCFEALYDEVSLELHNAVFDSLVELFTLPVQTKALNISDKPYHGYFGQNPFMPLNESMGIEDPQILNRTQAFTNLMWPSGNESFCESICSYSRIVSQLDGLVKAMAFESYGVRKYLDSHINSTAYLLRVIKYSVPKERESDIGAVSHTDKSFISILHQNDVKGLEIKTRDDKWIGFEPLPSSFVVMAGEAFTAWSNGRIYSPQHKVIMRGDKARYSLALFSFNNGTIQTPEELFDDEHPLQFKPFDHLEFLRFYSTDEGQKYPSTINAYCGISL</sequence>
<keyword evidence="4 7" id="KW-0560">Oxidoreductase</keyword>
<name>A0A6A1WP62_9ROSI</name>
<dbReference type="FunFam" id="2.60.120.330:FF:000022">
    <property type="entry name" value="Probable 2-oxoglutarate-dependent dioxygenase AOP1.2"/>
    <property type="match status" value="1"/>
</dbReference>
<dbReference type="GO" id="GO:0046872">
    <property type="term" value="F:metal ion binding"/>
    <property type="evidence" value="ECO:0007669"/>
    <property type="project" value="UniProtKB-KW"/>
</dbReference>
<dbReference type="EMBL" id="RXIC02000019">
    <property type="protein sequence ID" value="KAB1226463.1"/>
    <property type="molecule type" value="Genomic_DNA"/>
</dbReference>
<dbReference type="Gene3D" id="2.60.120.330">
    <property type="entry name" value="B-lactam Antibiotic, Isopenicillin N Synthase, Chain"/>
    <property type="match status" value="1"/>
</dbReference>
<keyword evidence="5 7" id="KW-0408">Iron</keyword>
<evidence type="ECO:0000256" key="4">
    <source>
        <dbReference type="ARBA" id="ARBA00023002"/>
    </source>
</evidence>
<comment type="caution">
    <text evidence="9">The sequence shown here is derived from an EMBL/GenBank/DDBJ whole genome shotgun (WGS) entry which is preliminary data.</text>
</comment>
<proteinExistence type="inferred from homology"/>
<evidence type="ECO:0000313" key="10">
    <source>
        <dbReference type="Proteomes" id="UP000516437"/>
    </source>
</evidence>
<dbReference type="OrthoDB" id="288590at2759"/>
<keyword evidence="3 9" id="KW-0223">Dioxygenase</keyword>
<evidence type="ECO:0000256" key="2">
    <source>
        <dbReference type="ARBA" id="ARBA00022723"/>
    </source>
</evidence>
<evidence type="ECO:0000256" key="3">
    <source>
        <dbReference type="ARBA" id="ARBA00022964"/>
    </source>
</evidence>
<dbReference type="PANTHER" id="PTHR47990">
    <property type="entry name" value="2-OXOGLUTARATE (2OG) AND FE(II)-DEPENDENT OXYGENASE SUPERFAMILY PROTEIN-RELATED"/>
    <property type="match status" value="1"/>
</dbReference>